<comment type="caution">
    <text evidence="2">The sequence shown here is derived from an EMBL/GenBank/DDBJ whole genome shotgun (WGS) entry which is preliminary data.</text>
</comment>
<sequence length="150" mass="16444">MTAAVAFGHTRTVPVHFDDLDAMGIVHNARYALMLERAITAFWADHGHAFTESGPTSTDVVNAVREFSITYYRPIRGTGDVIVRFWLDKLGETSAVVGFEFTSPDGSAVYAAGRRVNVKLDPRTLRPAPWSADARGIAATLLRTPEEISH</sequence>
<evidence type="ECO:0000313" key="3">
    <source>
        <dbReference type="Proteomes" id="UP001500218"/>
    </source>
</evidence>
<organism evidence="2 3">
    <name type="scientific">Luedemannella flava</name>
    <dbReference type="NCBI Taxonomy" id="349316"/>
    <lineage>
        <taxon>Bacteria</taxon>
        <taxon>Bacillati</taxon>
        <taxon>Actinomycetota</taxon>
        <taxon>Actinomycetes</taxon>
        <taxon>Micromonosporales</taxon>
        <taxon>Micromonosporaceae</taxon>
        <taxon>Luedemannella</taxon>
    </lineage>
</organism>
<gene>
    <name evidence="2" type="ORF">GCM10009682_19340</name>
</gene>
<accession>A0ABP4Y3H3</accession>
<name>A0ABP4Y3H3_9ACTN</name>
<dbReference type="InterPro" id="IPR050563">
    <property type="entry name" value="4-hydroxybenzoyl-CoA_TE"/>
</dbReference>
<keyword evidence="3" id="KW-1185">Reference proteome</keyword>
<proteinExistence type="predicted"/>
<evidence type="ECO:0000313" key="2">
    <source>
        <dbReference type="EMBL" id="GAA1797811.1"/>
    </source>
</evidence>
<dbReference type="PANTHER" id="PTHR31793:SF24">
    <property type="entry name" value="LONG-CHAIN ACYL-COA THIOESTERASE FADM"/>
    <property type="match status" value="1"/>
</dbReference>
<dbReference type="EMBL" id="BAAALT010000050">
    <property type="protein sequence ID" value="GAA1797811.1"/>
    <property type="molecule type" value="Genomic_DNA"/>
</dbReference>
<dbReference type="CDD" id="cd00586">
    <property type="entry name" value="4HBT"/>
    <property type="match status" value="1"/>
</dbReference>
<dbReference type="InterPro" id="IPR029069">
    <property type="entry name" value="HotDog_dom_sf"/>
</dbReference>
<dbReference type="RefSeq" id="WP_344128558.1">
    <property type="nucleotide sequence ID" value="NZ_BAAALT010000050.1"/>
</dbReference>
<dbReference type="SUPFAM" id="SSF54637">
    <property type="entry name" value="Thioesterase/thiol ester dehydrase-isomerase"/>
    <property type="match status" value="1"/>
</dbReference>
<evidence type="ECO:0000259" key="1">
    <source>
        <dbReference type="Pfam" id="PF03061"/>
    </source>
</evidence>
<dbReference type="InterPro" id="IPR006683">
    <property type="entry name" value="Thioestr_dom"/>
</dbReference>
<dbReference type="PANTHER" id="PTHR31793">
    <property type="entry name" value="4-HYDROXYBENZOYL-COA THIOESTERASE FAMILY MEMBER"/>
    <property type="match status" value="1"/>
</dbReference>
<reference evidence="3" key="1">
    <citation type="journal article" date="2019" name="Int. J. Syst. Evol. Microbiol.">
        <title>The Global Catalogue of Microorganisms (GCM) 10K type strain sequencing project: providing services to taxonomists for standard genome sequencing and annotation.</title>
        <authorList>
            <consortium name="The Broad Institute Genomics Platform"/>
            <consortium name="The Broad Institute Genome Sequencing Center for Infectious Disease"/>
            <person name="Wu L."/>
            <person name="Ma J."/>
        </authorList>
    </citation>
    <scope>NUCLEOTIDE SEQUENCE [LARGE SCALE GENOMIC DNA]</scope>
    <source>
        <strain evidence="3">JCM 13250</strain>
    </source>
</reference>
<protein>
    <submittedName>
        <fullName evidence="2">Hotdog domain-containing protein</fullName>
    </submittedName>
</protein>
<feature type="domain" description="Thioesterase" evidence="1">
    <location>
        <begin position="23"/>
        <end position="107"/>
    </location>
</feature>
<dbReference type="Pfam" id="PF03061">
    <property type="entry name" value="4HBT"/>
    <property type="match status" value="1"/>
</dbReference>
<dbReference type="Gene3D" id="3.10.129.10">
    <property type="entry name" value="Hotdog Thioesterase"/>
    <property type="match status" value="1"/>
</dbReference>
<dbReference type="Proteomes" id="UP001500218">
    <property type="component" value="Unassembled WGS sequence"/>
</dbReference>